<evidence type="ECO:0000256" key="1">
    <source>
        <dbReference type="PROSITE-ProRule" id="PRU00169"/>
    </source>
</evidence>
<dbReference type="GO" id="GO:0003677">
    <property type="term" value="F:DNA binding"/>
    <property type="evidence" value="ECO:0007669"/>
    <property type="project" value="UniProtKB-KW"/>
</dbReference>
<dbReference type="SUPFAM" id="SSF52172">
    <property type="entry name" value="CheY-like"/>
    <property type="match status" value="1"/>
</dbReference>
<proteinExistence type="predicted"/>
<keyword evidence="4" id="KW-0238">DNA-binding</keyword>
<evidence type="ECO:0000313" key="4">
    <source>
        <dbReference type="EMBL" id="GMQ30614.1"/>
    </source>
</evidence>
<accession>A0ABQ6PRK8</accession>
<comment type="caution">
    <text evidence="4">The sequence shown here is derived from an EMBL/GenBank/DDBJ whole genome shotgun (WGS) entry which is preliminary data.</text>
</comment>
<dbReference type="RefSeq" id="WP_338225325.1">
    <property type="nucleotide sequence ID" value="NZ_BTPD01000011.1"/>
</dbReference>
<dbReference type="PROSITE" id="PS50110">
    <property type="entry name" value="RESPONSE_REGULATORY"/>
    <property type="match status" value="1"/>
</dbReference>
<name>A0ABQ6PRK8_9BACT</name>
<dbReference type="PROSITE" id="PS50930">
    <property type="entry name" value="HTH_LYTTR"/>
    <property type="match status" value="1"/>
</dbReference>
<keyword evidence="5" id="KW-1185">Reference proteome</keyword>
<sequence length="257" mass="30021">MIKTLLIEDELPARKKLLRYIQELDLPISVIAELETVESGIEFFKSKPILDLIISDIELRDGNAFAVFEKTQISCPIIFTTAYNEFWMDAFESNGIAYLIKPFSREKFYQAWEKFMRITQNPEKNESVIQQLNFLISRNEQTQKAYKSRLNIPTIKGSIILKLDEVRYFSAEHGILFAIDQTGKRLLLKEGTLKEIEDFLDPSAFFRINRSQIIHKKFVVGTERNSKNNLDIKLEGTQEMLICSQRQIPVFLNWIEE</sequence>
<evidence type="ECO:0000313" key="5">
    <source>
        <dbReference type="Proteomes" id="UP001338309"/>
    </source>
</evidence>
<dbReference type="Proteomes" id="UP001338309">
    <property type="component" value="Unassembled WGS sequence"/>
</dbReference>
<dbReference type="SMART" id="SM00850">
    <property type="entry name" value="LytTR"/>
    <property type="match status" value="1"/>
</dbReference>
<dbReference type="InterPro" id="IPR046947">
    <property type="entry name" value="LytR-like"/>
</dbReference>
<dbReference type="InterPro" id="IPR007492">
    <property type="entry name" value="LytTR_DNA-bd_dom"/>
</dbReference>
<organism evidence="4 5">
    <name type="scientific">Algoriphagus confluentis</name>
    <dbReference type="NCBI Taxonomy" id="1697556"/>
    <lineage>
        <taxon>Bacteria</taxon>
        <taxon>Pseudomonadati</taxon>
        <taxon>Bacteroidota</taxon>
        <taxon>Cytophagia</taxon>
        <taxon>Cytophagales</taxon>
        <taxon>Cyclobacteriaceae</taxon>
        <taxon>Algoriphagus</taxon>
    </lineage>
</organism>
<feature type="domain" description="Response regulatory" evidence="2">
    <location>
        <begin position="3"/>
        <end position="116"/>
    </location>
</feature>
<feature type="domain" description="HTH LytTR-type" evidence="3">
    <location>
        <begin position="150"/>
        <end position="214"/>
    </location>
</feature>
<evidence type="ECO:0000259" key="3">
    <source>
        <dbReference type="PROSITE" id="PS50930"/>
    </source>
</evidence>
<dbReference type="InterPro" id="IPR011006">
    <property type="entry name" value="CheY-like_superfamily"/>
</dbReference>
<dbReference type="Gene3D" id="3.40.50.2300">
    <property type="match status" value="1"/>
</dbReference>
<evidence type="ECO:0000259" key="2">
    <source>
        <dbReference type="PROSITE" id="PS50110"/>
    </source>
</evidence>
<reference evidence="4 5" key="1">
    <citation type="submission" date="2023-08" db="EMBL/GenBank/DDBJ databases">
        <title>Draft genome sequence of Algoriphagus confluentis.</title>
        <authorList>
            <person name="Takatani N."/>
            <person name="Hosokawa M."/>
            <person name="Sawabe T."/>
        </authorList>
    </citation>
    <scope>NUCLEOTIDE SEQUENCE [LARGE SCALE GENOMIC DNA]</scope>
    <source>
        <strain evidence="4 5">NBRC 111222</strain>
    </source>
</reference>
<dbReference type="EMBL" id="BTPD01000011">
    <property type="protein sequence ID" value="GMQ30614.1"/>
    <property type="molecule type" value="Genomic_DNA"/>
</dbReference>
<dbReference type="SMART" id="SM00448">
    <property type="entry name" value="REC"/>
    <property type="match status" value="1"/>
</dbReference>
<dbReference type="PANTHER" id="PTHR37299:SF1">
    <property type="entry name" value="STAGE 0 SPORULATION PROTEIN A HOMOLOG"/>
    <property type="match status" value="1"/>
</dbReference>
<dbReference type="InterPro" id="IPR001789">
    <property type="entry name" value="Sig_transdc_resp-reg_receiver"/>
</dbReference>
<dbReference type="Gene3D" id="2.40.50.1020">
    <property type="entry name" value="LytTr DNA-binding domain"/>
    <property type="match status" value="1"/>
</dbReference>
<gene>
    <name evidence="4" type="ORF">Aconfl_32570</name>
</gene>
<dbReference type="PANTHER" id="PTHR37299">
    <property type="entry name" value="TRANSCRIPTIONAL REGULATOR-RELATED"/>
    <property type="match status" value="1"/>
</dbReference>
<keyword evidence="1" id="KW-0597">Phosphoprotein</keyword>
<protein>
    <submittedName>
        <fullName evidence="4">LytTR family DNA-binding domain-containing protein</fullName>
    </submittedName>
</protein>
<dbReference type="Pfam" id="PF00072">
    <property type="entry name" value="Response_reg"/>
    <property type="match status" value="1"/>
</dbReference>
<feature type="modified residue" description="4-aspartylphosphate" evidence="1">
    <location>
        <position position="56"/>
    </location>
</feature>
<dbReference type="Pfam" id="PF04397">
    <property type="entry name" value="LytTR"/>
    <property type="match status" value="1"/>
</dbReference>